<dbReference type="AlphaFoldDB" id="A0A2K9EJQ4"/>
<dbReference type="KEGG" id="paro:CUV01_06450"/>
<evidence type="ECO:0000313" key="1">
    <source>
        <dbReference type="EMBL" id="AUH35258.1"/>
    </source>
</evidence>
<name>A0A2K9EJQ4_9RHOB</name>
<proteinExistence type="predicted"/>
<gene>
    <name evidence="1" type="ORF">CUV01_06450</name>
</gene>
<sequence length="204" mass="23492">MVDAGKPNQTRGSHDSLDRHFEALRSEFSGQSALILEHARLNVLLRRQISPKENYARLAELYRSEAPYLLEHLNVRWMVSACDSIADWDPDPAARATALSVSLLVNTVKLIESERYLNDQISQDMQPDRVTHVNEALVPLFEGLSVFTVGTDDTLRNMRWRMEAGKGAHFSGDILMEVFDRLQVNDTVYARFRARHHRKKTSWW</sequence>
<dbReference type="Proteomes" id="UP000233742">
    <property type="component" value="Chromosome"/>
</dbReference>
<keyword evidence="2" id="KW-1185">Reference proteome</keyword>
<organism evidence="1 2">
    <name type="scientific">Paracoccus tegillarcae</name>
    <dbReference type="NCBI Taxonomy" id="1529068"/>
    <lineage>
        <taxon>Bacteria</taxon>
        <taxon>Pseudomonadati</taxon>
        <taxon>Pseudomonadota</taxon>
        <taxon>Alphaproteobacteria</taxon>
        <taxon>Rhodobacterales</taxon>
        <taxon>Paracoccaceae</taxon>
        <taxon>Paracoccus</taxon>
    </lineage>
</organism>
<dbReference type="EMBL" id="CP025408">
    <property type="protein sequence ID" value="AUH35258.1"/>
    <property type="molecule type" value="Genomic_DNA"/>
</dbReference>
<protein>
    <submittedName>
        <fullName evidence="1">Uncharacterized protein</fullName>
    </submittedName>
</protein>
<reference evidence="1 2" key="1">
    <citation type="submission" date="2017-12" db="EMBL/GenBank/DDBJ databases">
        <authorList>
            <person name="Hurst M.R.H."/>
        </authorList>
    </citation>
    <scope>NUCLEOTIDE SEQUENCE [LARGE SCALE GENOMIC DNA]</scope>
    <source>
        <strain evidence="1 2">BM15</strain>
    </source>
</reference>
<evidence type="ECO:0000313" key="2">
    <source>
        <dbReference type="Proteomes" id="UP000233742"/>
    </source>
</evidence>
<dbReference type="OrthoDB" id="1123495at2"/>
<accession>A0A2K9EJQ4</accession>